<gene>
    <name evidence="2" type="ORF">PG996_015541</name>
</gene>
<comment type="caution">
    <text evidence="2">The sequence shown here is derived from an EMBL/GenBank/DDBJ whole genome shotgun (WGS) entry which is preliminary data.</text>
</comment>
<accession>A0ABR1TLH5</accession>
<keyword evidence="1" id="KW-0732">Signal</keyword>
<feature type="signal peptide" evidence="1">
    <location>
        <begin position="1"/>
        <end position="23"/>
    </location>
</feature>
<organism evidence="2 3">
    <name type="scientific">Apiospora saccharicola</name>
    <dbReference type="NCBI Taxonomy" id="335842"/>
    <lineage>
        <taxon>Eukaryota</taxon>
        <taxon>Fungi</taxon>
        <taxon>Dikarya</taxon>
        <taxon>Ascomycota</taxon>
        <taxon>Pezizomycotina</taxon>
        <taxon>Sordariomycetes</taxon>
        <taxon>Xylariomycetidae</taxon>
        <taxon>Amphisphaeriales</taxon>
        <taxon>Apiosporaceae</taxon>
        <taxon>Apiospora</taxon>
    </lineage>
</organism>
<evidence type="ECO:0000313" key="3">
    <source>
        <dbReference type="Proteomes" id="UP001446871"/>
    </source>
</evidence>
<evidence type="ECO:0000313" key="2">
    <source>
        <dbReference type="EMBL" id="KAK8047477.1"/>
    </source>
</evidence>
<dbReference type="Proteomes" id="UP001446871">
    <property type="component" value="Unassembled WGS sequence"/>
</dbReference>
<sequence length="79" mass="8217">MKVTNIAVKVGISALIGSAPALAQETTSSSSVSTFTTFTSWTATTTSTPPTAEPTRWTKKCGADVCNSEFDAQSLICDP</sequence>
<keyword evidence="3" id="KW-1185">Reference proteome</keyword>
<protein>
    <submittedName>
        <fullName evidence="2">Uncharacterized protein</fullName>
    </submittedName>
</protein>
<dbReference type="EMBL" id="JAQQWM010000009">
    <property type="protein sequence ID" value="KAK8047477.1"/>
    <property type="molecule type" value="Genomic_DNA"/>
</dbReference>
<feature type="chain" id="PRO_5045950299" evidence="1">
    <location>
        <begin position="24"/>
        <end position="79"/>
    </location>
</feature>
<name>A0ABR1TLH5_9PEZI</name>
<proteinExistence type="predicted"/>
<reference evidence="2 3" key="1">
    <citation type="submission" date="2023-01" db="EMBL/GenBank/DDBJ databases">
        <title>Analysis of 21 Apiospora genomes using comparative genomics revels a genus with tremendous synthesis potential of carbohydrate active enzymes and secondary metabolites.</title>
        <authorList>
            <person name="Sorensen T."/>
        </authorList>
    </citation>
    <scope>NUCLEOTIDE SEQUENCE [LARGE SCALE GENOMIC DNA]</scope>
    <source>
        <strain evidence="2 3">CBS 83171</strain>
    </source>
</reference>
<evidence type="ECO:0000256" key="1">
    <source>
        <dbReference type="SAM" id="SignalP"/>
    </source>
</evidence>